<accession>A0AA39SF68</accession>
<organism evidence="2 3">
    <name type="scientific">Acer saccharum</name>
    <name type="common">Sugar maple</name>
    <dbReference type="NCBI Taxonomy" id="4024"/>
    <lineage>
        <taxon>Eukaryota</taxon>
        <taxon>Viridiplantae</taxon>
        <taxon>Streptophyta</taxon>
        <taxon>Embryophyta</taxon>
        <taxon>Tracheophyta</taxon>
        <taxon>Spermatophyta</taxon>
        <taxon>Magnoliopsida</taxon>
        <taxon>eudicotyledons</taxon>
        <taxon>Gunneridae</taxon>
        <taxon>Pentapetalae</taxon>
        <taxon>rosids</taxon>
        <taxon>malvids</taxon>
        <taxon>Sapindales</taxon>
        <taxon>Sapindaceae</taxon>
        <taxon>Hippocastanoideae</taxon>
        <taxon>Acereae</taxon>
        <taxon>Acer</taxon>
    </lineage>
</organism>
<gene>
    <name evidence="2" type="ORF">LWI29_028392</name>
</gene>
<feature type="region of interest" description="Disordered" evidence="1">
    <location>
        <begin position="1"/>
        <end position="41"/>
    </location>
</feature>
<feature type="compositionally biased region" description="Basic and acidic residues" evidence="1">
    <location>
        <begin position="79"/>
        <end position="96"/>
    </location>
</feature>
<protein>
    <submittedName>
        <fullName evidence="2">Uncharacterized protein</fullName>
    </submittedName>
</protein>
<reference evidence="2" key="2">
    <citation type="submission" date="2023-06" db="EMBL/GenBank/DDBJ databases">
        <authorList>
            <person name="Swenson N.G."/>
            <person name="Wegrzyn J.L."/>
            <person name="Mcevoy S.L."/>
        </authorList>
    </citation>
    <scope>NUCLEOTIDE SEQUENCE</scope>
    <source>
        <strain evidence="2">NS2018</strain>
        <tissue evidence="2">Leaf</tissue>
    </source>
</reference>
<keyword evidence="3" id="KW-1185">Reference proteome</keyword>
<feature type="compositionally biased region" description="Basic and acidic residues" evidence="1">
    <location>
        <begin position="109"/>
        <end position="130"/>
    </location>
</feature>
<dbReference type="AlphaFoldDB" id="A0AA39SF68"/>
<sequence>MSSTSEEIEVEEEEIEGEEVEDGEDEEEMETEEMEEEEMDEEVYEAIKHLLMAIQAVVHMLNEFAAIIHATYIEQSAMEEIRGSTTREEQVRRDGDDANDDNGDDGDNDDRSWRRRGEDSAKKGRRDLSV</sequence>
<dbReference type="EMBL" id="JAUESC010000381">
    <property type="protein sequence ID" value="KAK0590523.1"/>
    <property type="molecule type" value="Genomic_DNA"/>
</dbReference>
<reference evidence="2" key="1">
    <citation type="journal article" date="2022" name="Plant J.">
        <title>Strategies of tolerance reflected in two North American maple genomes.</title>
        <authorList>
            <person name="McEvoy S.L."/>
            <person name="Sezen U.U."/>
            <person name="Trouern-Trend A."/>
            <person name="McMahon S.M."/>
            <person name="Schaberg P.G."/>
            <person name="Yang J."/>
            <person name="Wegrzyn J.L."/>
            <person name="Swenson N.G."/>
        </authorList>
    </citation>
    <scope>NUCLEOTIDE SEQUENCE</scope>
    <source>
        <strain evidence="2">NS2018</strain>
    </source>
</reference>
<comment type="caution">
    <text evidence="2">The sequence shown here is derived from an EMBL/GenBank/DDBJ whole genome shotgun (WGS) entry which is preliminary data.</text>
</comment>
<proteinExistence type="predicted"/>
<feature type="compositionally biased region" description="Acidic residues" evidence="1">
    <location>
        <begin position="97"/>
        <end position="108"/>
    </location>
</feature>
<name>A0AA39SF68_ACESA</name>
<evidence type="ECO:0000313" key="3">
    <source>
        <dbReference type="Proteomes" id="UP001168877"/>
    </source>
</evidence>
<evidence type="ECO:0000256" key="1">
    <source>
        <dbReference type="SAM" id="MobiDB-lite"/>
    </source>
</evidence>
<evidence type="ECO:0000313" key="2">
    <source>
        <dbReference type="EMBL" id="KAK0590523.1"/>
    </source>
</evidence>
<dbReference type="Proteomes" id="UP001168877">
    <property type="component" value="Unassembled WGS sequence"/>
</dbReference>
<feature type="region of interest" description="Disordered" evidence="1">
    <location>
        <begin position="77"/>
        <end position="130"/>
    </location>
</feature>